<dbReference type="RefSeq" id="WP_165311655.1">
    <property type="nucleotide sequence ID" value="NZ_CP049331.1"/>
</dbReference>
<organism evidence="3 4">
    <name type="scientific">Vibrio ziniensis</name>
    <dbReference type="NCBI Taxonomy" id="2711221"/>
    <lineage>
        <taxon>Bacteria</taxon>
        <taxon>Pseudomonadati</taxon>
        <taxon>Pseudomonadota</taxon>
        <taxon>Gammaproteobacteria</taxon>
        <taxon>Vibrionales</taxon>
        <taxon>Vibrionaceae</taxon>
        <taxon>Vibrio</taxon>
    </lineage>
</organism>
<gene>
    <name evidence="3" type="ORF">G5S32_08740</name>
</gene>
<evidence type="ECO:0000313" key="4">
    <source>
        <dbReference type="Proteomes" id="UP000503003"/>
    </source>
</evidence>
<dbReference type="InterPro" id="IPR036111">
    <property type="entry name" value="Mal/L-sulfo/L-lacto_DH-like_sf"/>
</dbReference>
<evidence type="ECO:0000256" key="2">
    <source>
        <dbReference type="ARBA" id="ARBA00023002"/>
    </source>
</evidence>
<evidence type="ECO:0000313" key="3">
    <source>
        <dbReference type="EMBL" id="QIH42076.1"/>
    </source>
</evidence>
<dbReference type="Proteomes" id="UP000503003">
    <property type="component" value="Chromosome 1"/>
</dbReference>
<dbReference type="PANTHER" id="PTHR11091">
    <property type="entry name" value="OXIDOREDUCTASE-RELATED"/>
    <property type="match status" value="1"/>
</dbReference>
<dbReference type="InterPro" id="IPR043143">
    <property type="entry name" value="Mal/L-sulf/L-lact_DH-like_NADP"/>
</dbReference>
<keyword evidence="2" id="KW-0560">Oxidoreductase</keyword>
<dbReference type="InterPro" id="IPR043144">
    <property type="entry name" value="Mal/L-sulf/L-lact_DH-like_ah"/>
</dbReference>
<dbReference type="PANTHER" id="PTHR11091:SF0">
    <property type="entry name" value="MALATE DEHYDROGENASE"/>
    <property type="match status" value="1"/>
</dbReference>
<reference evidence="3 4" key="1">
    <citation type="submission" date="2020-02" db="EMBL/GenBank/DDBJ databases">
        <title>A complete genome of a marine bacterium Vibrio sp. ZWAL4003 isolated from the mangrove sediment with the ability to degrade polysaccharides.</title>
        <authorList>
            <person name="Wu J."/>
            <person name="Qu W."/>
            <person name="Zeng R."/>
        </authorList>
    </citation>
    <scope>NUCLEOTIDE SEQUENCE [LARGE SCALE GENOMIC DNA]</scope>
    <source>
        <strain evidence="3 4">ZWAL4003</strain>
    </source>
</reference>
<protein>
    <submittedName>
        <fullName evidence="3">Ldh family oxidoreductase</fullName>
    </submittedName>
</protein>
<dbReference type="SUPFAM" id="SSF89733">
    <property type="entry name" value="L-sulfolactate dehydrogenase-like"/>
    <property type="match status" value="1"/>
</dbReference>
<comment type="similarity">
    <text evidence="1">Belongs to the LDH2/MDH2 oxidoreductase family.</text>
</comment>
<dbReference type="AlphaFoldDB" id="A0A6G7CJ50"/>
<dbReference type="Gene3D" id="1.10.1530.10">
    <property type="match status" value="1"/>
</dbReference>
<proteinExistence type="inferred from homology"/>
<dbReference type="GO" id="GO:0016491">
    <property type="term" value="F:oxidoreductase activity"/>
    <property type="evidence" value="ECO:0007669"/>
    <property type="project" value="UniProtKB-KW"/>
</dbReference>
<dbReference type="Gene3D" id="3.30.1370.60">
    <property type="entry name" value="Hypothetical oxidoreductase yiak, domain 2"/>
    <property type="match status" value="1"/>
</dbReference>
<evidence type="ECO:0000256" key="1">
    <source>
        <dbReference type="ARBA" id="ARBA00006056"/>
    </source>
</evidence>
<sequence>MDAQQKISIEELRKLCRDVLAHYGFSQLHINALTETLVTGQINECASHGVYRLLGLIHTLNAGKVSPDAHPIVFDHAPAIVKVDAQKTFSPIAFQAGLPLLTEKAKINGLAAMAINHCVHFSALWFEIEQITQQGLVAIACNPSHAWVAPVGGSKSILGTNPFAFGWPRPDNDPFIFDFATSAIARGDIELHRRTNTPLKEGWAVDVKGNPTTDPNEALTGSMLPFGSHKGSALSIMIELIAASLIGDLNSAESLAWDEKAGGLPYHGEIIIAFNPQSFLGDQMSEYFNRAELMFGDIEASGARLPSQRRYAAKKKNLASGMVSIDQTLLKDIQNLLS</sequence>
<dbReference type="KEGG" id="vzi:G5S32_08740"/>
<accession>A0A6G7CJ50</accession>
<dbReference type="EMBL" id="CP049331">
    <property type="protein sequence ID" value="QIH42076.1"/>
    <property type="molecule type" value="Genomic_DNA"/>
</dbReference>
<dbReference type="InterPro" id="IPR003767">
    <property type="entry name" value="Malate/L-lactate_DH-like"/>
</dbReference>
<name>A0A6G7CJ50_9VIBR</name>
<keyword evidence="4" id="KW-1185">Reference proteome</keyword>
<dbReference type="Pfam" id="PF02615">
    <property type="entry name" value="Ldh_2"/>
    <property type="match status" value="1"/>
</dbReference>